<keyword evidence="4" id="KW-0804">Transcription</keyword>
<evidence type="ECO:0000259" key="8">
    <source>
        <dbReference type="PROSITE" id="PS51077"/>
    </source>
</evidence>
<comment type="function">
    <text evidence="5">May be an activator protein for the gylABX operon.</text>
</comment>
<evidence type="ECO:0000313" key="10">
    <source>
        <dbReference type="EMBL" id="KAB8182408.1"/>
    </source>
</evidence>
<feature type="domain" description="HTH iclR-type" evidence="8">
    <location>
        <begin position="33"/>
        <end position="94"/>
    </location>
</feature>
<keyword evidence="11" id="KW-1185">Reference proteome</keyword>
<evidence type="ECO:0000256" key="1">
    <source>
        <dbReference type="ARBA" id="ARBA00022798"/>
    </source>
</evidence>
<keyword evidence="3" id="KW-0238">DNA-binding</keyword>
<feature type="region of interest" description="Disordered" evidence="7">
    <location>
        <begin position="1"/>
        <end position="30"/>
    </location>
</feature>
<evidence type="ECO:0000256" key="3">
    <source>
        <dbReference type="ARBA" id="ARBA00023125"/>
    </source>
</evidence>
<feature type="compositionally biased region" description="Basic residues" evidence="7">
    <location>
        <begin position="1"/>
        <end position="10"/>
    </location>
</feature>
<dbReference type="PANTHER" id="PTHR30136:SF24">
    <property type="entry name" value="HTH-TYPE TRANSCRIPTIONAL REPRESSOR ALLR"/>
    <property type="match status" value="1"/>
</dbReference>
<dbReference type="SUPFAM" id="SSF46785">
    <property type="entry name" value="Winged helix' DNA-binding domain"/>
    <property type="match status" value="1"/>
</dbReference>
<feature type="domain" description="IclR-ED" evidence="9">
    <location>
        <begin position="95"/>
        <end position="278"/>
    </location>
</feature>
<dbReference type="InterPro" id="IPR005471">
    <property type="entry name" value="Tscrpt_reg_IclR_N"/>
</dbReference>
<accession>A0A5N6BPY5</accession>
<dbReference type="InterPro" id="IPR036390">
    <property type="entry name" value="WH_DNA-bd_sf"/>
</dbReference>
<sequence>MRNRVQHSQRHASDPDLVGADEAAVRSEGSGGVQSVDRAVTILEILSQRGEAGVSEVAAEIGVHKSTAFRLLGALEARGLAEQAEDRGKYRLGFGIVRLAAGVAARLDLVQQSRPVCRRLAEEIGETVNIAVARSHYAINLDQVRGQAAVTAHNWVGQPTPLHATSSGKVLLAHLDERRRERLIAAAGLERFTPATVTDAAELRRQLDEALRRGYAVTVEEYEIGLNAIAAPIRSHEGEVVAAVSASGPAYRFSEERMRELAPVLVAGAADISHRLGHAG</sequence>
<dbReference type="SMART" id="SM00346">
    <property type="entry name" value="HTH_ICLR"/>
    <property type="match status" value="1"/>
</dbReference>
<evidence type="ECO:0000313" key="11">
    <source>
        <dbReference type="Proteomes" id="UP000313066"/>
    </source>
</evidence>
<dbReference type="Proteomes" id="UP000313066">
    <property type="component" value="Unassembled WGS sequence"/>
</dbReference>
<dbReference type="PANTHER" id="PTHR30136">
    <property type="entry name" value="HELIX-TURN-HELIX TRANSCRIPTIONAL REGULATOR, ICLR FAMILY"/>
    <property type="match status" value="1"/>
</dbReference>
<evidence type="ECO:0000256" key="2">
    <source>
        <dbReference type="ARBA" id="ARBA00023015"/>
    </source>
</evidence>
<dbReference type="GO" id="GO:0003677">
    <property type="term" value="F:DNA binding"/>
    <property type="evidence" value="ECO:0007669"/>
    <property type="project" value="UniProtKB-KW"/>
</dbReference>
<comment type="caution">
    <text evidence="10">The sequence shown here is derived from an EMBL/GenBank/DDBJ whole genome shotgun (WGS) entry which is preliminary data.</text>
</comment>
<dbReference type="Pfam" id="PF09339">
    <property type="entry name" value="HTH_IclR"/>
    <property type="match status" value="1"/>
</dbReference>
<dbReference type="EMBL" id="VDMA02000013">
    <property type="protein sequence ID" value="KAB8182408.1"/>
    <property type="molecule type" value="Genomic_DNA"/>
</dbReference>
<dbReference type="Gene3D" id="1.10.10.10">
    <property type="entry name" value="Winged helix-like DNA-binding domain superfamily/Winged helix DNA-binding domain"/>
    <property type="match status" value="1"/>
</dbReference>
<reference evidence="10 11" key="1">
    <citation type="submission" date="2019-10" db="EMBL/GenBank/DDBJ databases">
        <title>Nonomuraea sp. nov., isolated from Phyllanthus amarus.</title>
        <authorList>
            <person name="Klykleung N."/>
            <person name="Tanasupawat S."/>
        </authorList>
    </citation>
    <scope>NUCLEOTIDE SEQUENCE [LARGE SCALE GENOMIC DNA]</scope>
    <source>
        <strain evidence="10 11">CR1-09</strain>
    </source>
</reference>
<dbReference type="InterPro" id="IPR050707">
    <property type="entry name" value="HTH_MetabolicPath_Reg"/>
</dbReference>
<evidence type="ECO:0000256" key="7">
    <source>
        <dbReference type="SAM" id="MobiDB-lite"/>
    </source>
</evidence>
<dbReference type="InterPro" id="IPR036388">
    <property type="entry name" value="WH-like_DNA-bd_sf"/>
</dbReference>
<dbReference type="GO" id="GO:0003700">
    <property type="term" value="F:DNA-binding transcription factor activity"/>
    <property type="evidence" value="ECO:0007669"/>
    <property type="project" value="TreeGrafter"/>
</dbReference>
<dbReference type="SUPFAM" id="SSF55781">
    <property type="entry name" value="GAF domain-like"/>
    <property type="match status" value="1"/>
</dbReference>
<evidence type="ECO:0000256" key="4">
    <source>
        <dbReference type="ARBA" id="ARBA00023163"/>
    </source>
</evidence>
<dbReference type="FunFam" id="1.10.10.10:FF:000056">
    <property type="entry name" value="IclR family transcriptional regulator"/>
    <property type="match status" value="1"/>
</dbReference>
<evidence type="ECO:0000256" key="5">
    <source>
        <dbReference type="ARBA" id="ARBA00058938"/>
    </source>
</evidence>
<evidence type="ECO:0000256" key="6">
    <source>
        <dbReference type="ARBA" id="ARBA00070406"/>
    </source>
</evidence>
<keyword evidence="2" id="KW-0805">Transcription regulation</keyword>
<gene>
    <name evidence="10" type="ORF">FH610_023505</name>
</gene>
<dbReference type="InterPro" id="IPR014757">
    <property type="entry name" value="Tscrpt_reg_IclR_C"/>
</dbReference>
<organism evidence="10 11">
    <name type="scientific">Microbispora catharanthi</name>
    <dbReference type="NCBI Taxonomy" id="1712871"/>
    <lineage>
        <taxon>Bacteria</taxon>
        <taxon>Bacillati</taxon>
        <taxon>Actinomycetota</taxon>
        <taxon>Actinomycetes</taxon>
        <taxon>Streptosporangiales</taxon>
        <taxon>Streptosporangiaceae</taxon>
        <taxon>Microbispora</taxon>
    </lineage>
</organism>
<dbReference type="InterPro" id="IPR029016">
    <property type="entry name" value="GAF-like_dom_sf"/>
</dbReference>
<proteinExistence type="predicted"/>
<dbReference type="Pfam" id="PF01614">
    <property type="entry name" value="IclR_C"/>
    <property type="match status" value="1"/>
</dbReference>
<protein>
    <recommendedName>
        <fullName evidence="6">Glycerol operon regulatory protein</fullName>
    </recommendedName>
</protein>
<dbReference type="GO" id="GO:0045892">
    <property type="term" value="P:negative regulation of DNA-templated transcription"/>
    <property type="evidence" value="ECO:0007669"/>
    <property type="project" value="TreeGrafter"/>
</dbReference>
<name>A0A5N6BPY5_9ACTN</name>
<dbReference type="PROSITE" id="PS51077">
    <property type="entry name" value="HTH_ICLR"/>
    <property type="match status" value="1"/>
</dbReference>
<dbReference type="GO" id="GO:0006071">
    <property type="term" value="P:glycerol metabolic process"/>
    <property type="evidence" value="ECO:0007669"/>
    <property type="project" value="UniProtKB-KW"/>
</dbReference>
<dbReference type="PROSITE" id="PS51078">
    <property type="entry name" value="ICLR_ED"/>
    <property type="match status" value="1"/>
</dbReference>
<evidence type="ECO:0000259" key="9">
    <source>
        <dbReference type="PROSITE" id="PS51078"/>
    </source>
</evidence>
<keyword evidence="1" id="KW-0319">Glycerol metabolism</keyword>
<dbReference type="AlphaFoldDB" id="A0A5N6BPY5"/>
<dbReference type="Gene3D" id="3.30.450.40">
    <property type="match status" value="1"/>
</dbReference>